<reference evidence="2 3" key="1">
    <citation type="submission" date="2019-02" db="EMBL/GenBank/DDBJ databases">
        <title>Deep-cultivation of Planctomycetes and their phenomic and genomic characterization uncovers novel biology.</title>
        <authorList>
            <person name="Wiegand S."/>
            <person name="Jogler M."/>
            <person name="Boedeker C."/>
            <person name="Pinto D."/>
            <person name="Vollmers J."/>
            <person name="Rivas-Marin E."/>
            <person name="Kohn T."/>
            <person name="Peeters S.H."/>
            <person name="Heuer A."/>
            <person name="Rast P."/>
            <person name="Oberbeckmann S."/>
            <person name="Bunk B."/>
            <person name="Jeske O."/>
            <person name="Meyerdierks A."/>
            <person name="Storesund J.E."/>
            <person name="Kallscheuer N."/>
            <person name="Luecker S."/>
            <person name="Lage O.M."/>
            <person name="Pohl T."/>
            <person name="Merkel B.J."/>
            <person name="Hornburger P."/>
            <person name="Mueller R.-W."/>
            <person name="Bruemmer F."/>
            <person name="Labrenz M."/>
            <person name="Spormann A.M."/>
            <person name="Op den Camp H."/>
            <person name="Overmann J."/>
            <person name="Amann R."/>
            <person name="Jetten M.S.M."/>
            <person name="Mascher T."/>
            <person name="Medema M.H."/>
            <person name="Devos D.P."/>
            <person name="Kaster A.-K."/>
            <person name="Ovreas L."/>
            <person name="Rohde M."/>
            <person name="Galperin M.Y."/>
            <person name="Jogler C."/>
        </authorList>
    </citation>
    <scope>NUCLEOTIDE SEQUENCE [LARGE SCALE GENOMIC DNA]</scope>
    <source>
        <strain evidence="2 3">V6</strain>
    </source>
</reference>
<dbReference type="InterPro" id="IPR029063">
    <property type="entry name" value="SAM-dependent_MTases_sf"/>
</dbReference>
<dbReference type="SUPFAM" id="SSF53335">
    <property type="entry name" value="S-adenosyl-L-methionine-dependent methyltransferases"/>
    <property type="match status" value="1"/>
</dbReference>
<sequence length="206" mass="23831">MNVQESYNRWAESYDADRNLTRDLDGELTQSFLRESRFESVVEAGCGTGKNTIFLAERAERVVSLDFSVEMLARAQEKVSAPHVKFQQADLSDPWPVEDDSADLVMCNLVLEHIEDLEFVFSEARRVLLPTGLFRISELHPFRQYQGKQAQFDERGQTILIEAFMHHVSEFLAAAEAQQFKLKQLQEHWHGLDLNKPPRLITFLFE</sequence>
<dbReference type="AlphaFoldDB" id="A0A517WDA8"/>
<evidence type="ECO:0000313" key="3">
    <source>
        <dbReference type="Proteomes" id="UP000320722"/>
    </source>
</evidence>
<dbReference type="Gene3D" id="3.40.50.150">
    <property type="entry name" value="Vaccinia Virus protein VP39"/>
    <property type="match status" value="1"/>
</dbReference>
<keyword evidence="2" id="KW-0489">Methyltransferase</keyword>
<dbReference type="CDD" id="cd02440">
    <property type="entry name" value="AdoMet_MTases"/>
    <property type="match status" value="1"/>
</dbReference>
<dbReference type="EMBL" id="CP036347">
    <property type="protein sequence ID" value="QDU03228.1"/>
    <property type="molecule type" value="Genomic_DNA"/>
</dbReference>
<dbReference type="InterPro" id="IPR013216">
    <property type="entry name" value="Methyltransf_11"/>
</dbReference>
<keyword evidence="2" id="KW-0808">Transferase</keyword>
<proteinExistence type="predicted"/>
<protein>
    <submittedName>
        <fullName evidence="2">Putative S-adenosylmethionine-dependent methyltransferase/MSMEI_2290</fullName>
        <ecNumber evidence="2">2.1.1.-</ecNumber>
    </submittedName>
</protein>
<feature type="domain" description="Methyltransferase type 11" evidence="1">
    <location>
        <begin position="43"/>
        <end position="135"/>
    </location>
</feature>
<dbReference type="GO" id="GO:0032259">
    <property type="term" value="P:methylation"/>
    <property type="evidence" value="ECO:0007669"/>
    <property type="project" value="UniProtKB-KW"/>
</dbReference>
<evidence type="ECO:0000313" key="2">
    <source>
        <dbReference type="EMBL" id="QDU03228.1"/>
    </source>
</evidence>
<dbReference type="RefSeq" id="WP_145040888.1">
    <property type="nucleotide sequence ID" value="NZ_CP036347.1"/>
</dbReference>
<dbReference type="GO" id="GO:0008757">
    <property type="term" value="F:S-adenosylmethionine-dependent methyltransferase activity"/>
    <property type="evidence" value="ECO:0007669"/>
    <property type="project" value="InterPro"/>
</dbReference>
<dbReference type="EC" id="2.1.1.-" evidence="2"/>
<dbReference type="PANTHER" id="PTHR43861">
    <property type="entry name" value="TRANS-ACONITATE 2-METHYLTRANSFERASE-RELATED"/>
    <property type="match status" value="1"/>
</dbReference>
<dbReference type="PANTHER" id="PTHR43861:SF1">
    <property type="entry name" value="TRANS-ACONITATE 2-METHYLTRANSFERASE"/>
    <property type="match status" value="1"/>
</dbReference>
<name>A0A517WDA8_9PLAN</name>
<organism evidence="2 3">
    <name type="scientific">Gimesia chilikensis</name>
    <dbReference type="NCBI Taxonomy" id="2605989"/>
    <lineage>
        <taxon>Bacteria</taxon>
        <taxon>Pseudomonadati</taxon>
        <taxon>Planctomycetota</taxon>
        <taxon>Planctomycetia</taxon>
        <taxon>Planctomycetales</taxon>
        <taxon>Planctomycetaceae</taxon>
        <taxon>Gimesia</taxon>
    </lineage>
</organism>
<dbReference type="Proteomes" id="UP000320722">
    <property type="component" value="Chromosome"/>
</dbReference>
<accession>A0A517WDA8</accession>
<dbReference type="Pfam" id="PF08241">
    <property type="entry name" value="Methyltransf_11"/>
    <property type="match status" value="1"/>
</dbReference>
<evidence type="ECO:0000259" key="1">
    <source>
        <dbReference type="Pfam" id="PF08241"/>
    </source>
</evidence>
<gene>
    <name evidence="2" type="ORF">V6x_29400</name>
</gene>